<dbReference type="Pfam" id="PF00137">
    <property type="entry name" value="ATP-synt_C"/>
    <property type="match status" value="1"/>
</dbReference>
<proteinExistence type="inferred from homology"/>
<keyword evidence="3 14" id="KW-0813">Transport</keyword>
<comment type="function">
    <text evidence="13 14">F(1)F(0) ATP synthase produces ATP from ADP in the presence of a proton or sodium gradient. F-type ATPases consist of two structural domains, F(1) containing the extramembraneous catalytic core and F(0) containing the membrane proton channel, linked together by a central stalk and a peripheral stalk. During catalysis, ATP synthesis in the catalytic domain of F(1) is coupled via a rotary mechanism of the central stalk subunits to proton translocation.</text>
</comment>
<dbReference type="GO" id="GO:0046933">
    <property type="term" value="F:proton-transporting ATP synthase activity, rotational mechanism"/>
    <property type="evidence" value="ECO:0007669"/>
    <property type="project" value="UniProtKB-UniRule"/>
</dbReference>
<keyword evidence="17" id="KW-1185">Reference proteome</keyword>
<evidence type="ECO:0000256" key="6">
    <source>
        <dbReference type="ARBA" id="ARBA00022692"/>
    </source>
</evidence>
<dbReference type="SUPFAM" id="SSF81333">
    <property type="entry name" value="F1F0 ATP synthase subunit C"/>
    <property type="match status" value="1"/>
</dbReference>
<keyword evidence="9 14" id="KW-0406">Ion transport</keyword>
<dbReference type="FunFam" id="1.20.20.10:FF:000004">
    <property type="entry name" value="ATP synthase subunit c"/>
    <property type="match status" value="1"/>
</dbReference>
<evidence type="ECO:0000256" key="5">
    <source>
        <dbReference type="ARBA" id="ARBA00022547"/>
    </source>
</evidence>
<dbReference type="EMBL" id="PVTE01000004">
    <property type="protein sequence ID" value="PRY42939.1"/>
    <property type="molecule type" value="Genomic_DNA"/>
</dbReference>
<evidence type="ECO:0000256" key="9">
    <source>
        <dbReference type="ARBA" id="ARBA00023065"/>
    </source>
</evidence>
<evidence type="ECO:0000256" key="13">
    <source>
        <dbReference type="ARBA" id="ARBA00025198"/>
    </source>
</evidence>
<dbReference type="HAMAP" id="MF_01396">
    <property type="entry name" value="ATP_synth_c_bact"/>
    <property type="match status" value="1"/>
</dbReference>
<feature type="transmembrane region" description="Helical" evidence="14">
    <location>
        <begin position="16"/>
        <end position="39"/>
    </location>
</feature>
<comment type="function">
    <text evidence="14">Key component of the F(0) channel; it plays a direct role in translocation across the membrane. A homomeric c-ring of between 10-14 subunits forms the central stalk rotor element with the F(1) delta and epsilon subunits.</text>
</comment>
<feature type="domain" description="V-ATPase proteolipid subunit C-like" evidence="15">
    <location>
        <begin position="19"/>
        <end position="81"/>
    </location>
</feature>
<dbReference type="GO" id="GO:0008289">
    <property type="term" value="F:lipid binding"/>
    <property type="evidence" value="ECO:0007669"/>
    <property type="project" value="UniProtKB-KW"/>
</dbReference>
<dbReference type="PANTHER" id="PTHR10031">
    <property type="entry name" value="ATP SYNTHASE LIPID-BINDING PROTEIN, MITOCHONDRIAL"/>
    <property type="match status" value="1"/>
</dbReference>
<dbReference type="InterPro" id="IPR020537">
    <property type="entry name" value="ATP_synth_F0_csu_DDCD_BS"/>
</dbReference>
<dbReference type="Proteomes" id="UP000238375">
    <property type="component" value="Unassembled WGS sequence"/>
</dbReference>
<evidence type="ECO:0000256" key="2">
    <source>
        <dbReference type="ARBA" id="ARBA00006704"/>
    </source>
</evidence>
<evidence type="ECO:0000256" key="1">
    <source>
        <dbReference type="ARBA" id="ARBA00004141"/>
    </source>
</evidence>
<evidence type="ECO:0000256" key="8">
    <source>
        <dbReference type="ARBA" id="ARBA00022989"/>
    </source>
</evidence>
<comment type="caution">
    <text evidence="16">The sequence shown here is derived from an EMBL/GenBank/DDBJ whole genome shotgun (WGS) entry which is preliminary data.</text>
</comment>
<evidence type="ECO:0000256" key="11">
    <source>
        <dbReference type="ARBA" id="ARBA00023136"/>
    </source>
</evidence>
<evidence type="ECO:0000256" key="12">
    <source>
        <dbReference type="ARBA" id="ARBA00023310"/>
    </source>
</evidence>
<evidence type="ECO:0000256" key="10">
    <source>
        <dbReference type="ARBA" id="ARBA00023121"/>
    </source>
</evidence>
<comment type="subcellular location">
    <subcellularLocation>
        <location evidence="14">Cell membrane</location>
        <topology evidence="14">Multi-pass membrane protein</topology>
    </subcellularLocation>
    <subcellularLocation>
        <location evidence="1">Membrane</location>
        <topology evidence="1">Multi-pass membrane protein</topology>
    </subcellularLocation>
</comment>
<dbReference type="GO" id="GO:0005886">
    <property type="term" value="C:plasma membrane"/>
    <property type="evidence" value="ECO:0007669"/>
    <property type="project" value="UniProtKB-SubCell"/>
</dbReference>
<keyword evidence="11 14" id="KW-0472">Membrane</keyword>
<accession>A0A2T0TBB6</accession>
<dbReference type="Gene3D" id="1.20.20.10">
    <property type="entry name" value="F1F0 ATP synthase subunit C"/>
    <property type="match status" value="1"/>
</dbReference>
<feature type="transmembrane region" description="Helical" evidence="14">
    <location>
        <begin position="60"/>
        <end position="83"/>
    </location>
</feature>
<dbReference type="InterPro" id="IPR038662">
    <property type="entry name" value="ATP_synth_F0_csu_sf"/>
</dbReference>
<dbReference type="PROSITE" id="PS00605">
    <property type="entry name" value="ATPASE_C"/>
    <property type="match status" value="1"/>
</dbReference>
<comment type="similarity">
    <text evidence="2 14">Belongs to the ATPase C chain family.</text>
</comment>
<sequence length="86" mass="8391">MFAMLMSLLLETTGSISVFGAALGAGLAAIGAGMGIGRIGGSAMEGIARQPEAAGRIQTAMLIIAALIEAVALFAAVICLLVATAA</sequence>
<evidence type="ECO:0000313" key="16">
    <source>
        <dbReference type="EMBL" id="PRY42939.1"/>
    </source>
</evidence>
<protein>
    <recommendedName>
        <fullName evidence="14">ATP synthase subunit c</fullName>
    </recommendedName>
    <alternativeName>
        <fullName evidence="14">ATP synthase F(0) sector subunit c</fullName>
    </alternativeName>
    <alternativeName>
        <fullName evidence="14">F-type ATPase subunit c</fullName>
        <shortName evidence="14">F-ATPase subunit c</shortName>
    </alternativeName>
    <alternativeName>
        <fullName evidence="14">Lipid-binding protein</fullName>
    </alternativeName>
</protein>
<dbReference type="InterPro" id="IPR005953">
    <property type="entry name" value="ATP_synth_csu_bac/chlpt"/>
</dbReference>
<dbReference type="PANTHER" id="PTHR10031:SF0">
    <property type="entry name" value="ATPASE PROTEIN 9"/>
    <property type="match status" value="1"/>
</dbReference>
<dbReference type="InterPro" id="IPR000454">
    <property type="entry name" value="ATP_synth_F0_csu"/>
</dbReference>
<gene>
    <name evidence="14" type="primary">atpE</name>
    <name evidence="16" type="ORF">CLV58_10468</name>
</gene>
<evidence type="ECO:0000256" key="7">
    <source>
        <dbReference type="ARBA" id="ARBA00022781"/>
    </source>
</evidence>
<keyword evidence="4 14" id="KW-1003">Cell membrane</keyword>
<keyword evidence="10 14" id="KW-0446">Lipid-binding</keyword>
<feature type="site" description="Reversibly protonated during proton transport" evidence="14">
    <location>
        <position position="69"/>
    </location>
</feature>
<keyword evidence="7 14" id="KW-0375">Hydrogen ion transport</keyword>
<keyword evidence="6 14" id="KW-0812">Transmembrane</keyword>
<evidence type="ECO:0000259" key="15">
    <source>
        <dbReference type="Pfam" id="PF00137"/>
    </source>
</evidence>
<keyword evidence="5 14" id="KW-0138">CF(0)</keyword>
<organism evidence="16 17">
    <name type="scientific">Spirosoma oryzae</name>
    <dbReference type="NCBI Taxonomy" id="1469603"/>
    <lineage>
        <taxon>Bacteria</taxon>
        <taxon>Pseudomonadati</taxon>
        <taxon>Bacteroidota</taxon>
        <taxon>Cytophagia</taxon>
        <taxon>Cytophagales</taxon>
        <taxon>Cytophagaceae</taxon>
        <taxon>Spirosoma</taxon>
    </lineage>
</organism>
<reference evidence="16 17" key="1">
    <citation type="submission" date="2018-03" db="EMBL/GenBank/DDBJ databases">
        <title>Genomic Encyclopedia of Archaeal and Bacterial Type Strains, Phase II (KMG-II): from individual species to whole genera.</title>
        <authorList>
            <person name="Goeker M."/>
        </authorList>
    </citation>
    <scope>NUCLEOTIDE SEQUENCE [LARGE SCALE GENOMIC DNA]</scope>
    <source>
        <strain evidence="16 17">DSM 28354</strain>
    </source>
</reference>
<keyword evidence="12 14" id="KW-0066">ATP synthesis</keyword>
<dbReference type="NCBIfam" id="TIGR01260">
    <property type="entry name" value="ATP_synt_c"/>
    <property type="match status" value="1"/>
</dbReference>
<evidence type="ECO:0000256" key="3">
    <source>
        <dbReference type="ARBA" id="ARBA00022448"/>
    </source>
</evidence>
<evidence type="ECO:0000256" key="14">
    <source>
        <dbReference type="HAMAP-Rule" id="MF_01396"/>
    </source>
</evidence>
<dbReference type="AlphaFoldDB" id="A0A2T0TBB6"/>
<dbReference type="GO" id="GO:0033177">
    <property type="term" value="C:proton-transporting two-sector ATPase complex, proton-transporting domain"/>
    <property type="evidence" value="ECO:0007669"/>
    <property type="project" value="InterPro"/>
</dbReference>
<dbReference type="InterPro" id="IPR035921">
    <property type="entry name" value="F/V-ATP_Csub_sf"/>
</dbReference>
<dbReference type="PRINTS" id="PR00124">
    <property type="entry name" value="ATPASEC"/>
</dbReference>
<dbReference type="RefSeq" id="WP_106136812.1">
    <property type="nucleotide sequence ID" value="NZ_PVTE01000004.1"/>
</dbReference>
<dbReference type="CDD" id="cd18121">
    <property type="entry name" value="ATP-synt_Fo_c"/>
    <property type="match status" value="1"/>
</dbReference>
<evidence type="ECO:0000256" key="4">
    <source>
        <dbReference type="ARBA" id="ARBA00022475"/>
    </source>
</evidence>
<keyword evidence="8 14" id="KW-1133">Transmembrane helix</keyword>
<name>A0A2T0TBB6_9BACT</name>
<evidence type="ECO:0000313" key="17">
    <source>
        <dbReference type="Proteomes" id="UP000238375"/>
    </source>
</evidence>
<dbReference type="GO" id="GO:0045259">
    <property type="term" value="C:proton-transporting ATP synthase complex"/>
    <property type="evidence" value="ECO:0007669"/>
    <property type="project" value="UniProtKB-KW"/>
</dbReference>
<dbReference type="InterPro" id="IPR002379">
    <property type="entry name" value="ATPase_proteolipid_c-like_dom"/>
</dbReference>